<dbReference type="OrthoDB" id="5965012at2759"/>
<dbReference type="FunFam" id="2.10.50.30:FF:000004">
    <property type="entry name" value="Taste receptor type 1 member 3-like protein"/>
    <property type="match status" value="1"/>
</dbReference>
<keyword evidence="4" id="KW-0732">Signal</keyword>
<dbReference type="InterPro" id="IPR050726">
    <property type="entry name" value="mGluR"/>
</dbReference>
<dbReference type="GO" id="GO:0050909">
    <property type="term" value="P:sensory perception of taste"/>
    <property type="evidence" value="ECO:0007669"/>
    <property type="project" value="UniProtKB-ARBA"/>
</dbReference>
<dbReference type="InterPro" id="IPR017978">
    <property type="entry name" value="GPCR_3_C"/>
</dbReference>
<sequence>MNCTSWNRNFGVSLLGILTVFHVSVLFLPFASCNLDRGAYKDGHVILGGLFNLHFAGTEDHCGDLFTMGLGHAEAMIFAIESVNENPRLLSNVTLGYDIRDYCERTALAMKITYDLLRSSDQNCMPSTNLSSTGNVTVVTSKPISALVGPYNSGSAVLVGSLLQVAPIPAISPTATSVELSSPLYNDFFRTVPPDNWQAQVMADIIEHFNWTYVAAVGVDDSYGRNGIWALEQESYDRKSFCVAFSEFIPRLKFQEKIKQTVSRIKAKSSIGVIIVWLSGGKGRAFLNEATDQNLQGRTFILSDALTAEEAVFLDPRFTVLDGSLGIQPRDYQDPAFEEHLKRITPEKSFERGMMWWEEFWSSHFNCSGNKSSDSDIPACEANLTLNNIVTKIRSSFVSYVIDAVYALAYAVDSIYNCSTTNEADCPSVKPFVKGSDVQKSLRNVSFPGVTGRIRFDSSGDPLSASYDIISFQRVSTIGTPHRKVLVGCWDKETTPKLRLNESSLHWGSLLNNLSVPASFCARECSPGTMKSPTTPCCWECITCPQGTISAGNGSSSCTECQPETKPNDKRTECEDLTVINISLMSPTGVSIIAITSIGVLFLLLTLSVYVKFYNTPVVKASSREMSFLLLFGIMTLFALAVLELVEPSQALCYIVYVGRYFALNLCVTVLFLKTMRITSVFQVDKVAELFTPCFKTIQRQTMTIIFMNSVALSLIALWMMFDPPRREKLIRPDEYIFLVCKPFGFNTGFSLFLAVCSYTSTVALLCTYYAFKARDIPENFNETKYIGFSMYILLLSSIAYYPVVFNFESWYVTLVACSTTLVTSFGLLICMYGPKMYIVVLQPQRNTLESVRSQVSQYSFHKSRSQIWAASTSVGSLSNVLSKST</sequence>
<feature type="transmembrane region" description="Helical" evidence="12">
    <location>
        <begin position="626"/>
        <end position="646"/>
    </location>
</feature>
<dbReference type="InterPro" id="IPR038550">
    <property type="entry name" value="GPCR_3_9-Cys_sf"/>
</dbReference>
<evidence type="ECO:0000313" key="14">
    <source>
        <dbReference type="EMBL" id="RMX44175.1"/>
    </source>
</evidence>
<evidence type="ECO:0000256" key="5">
    <source>
        <dbReference type="ARBA" id="ARBA00022989"/>
    </source>
</evidence>
<dbReference type="Pfam" id="PF01094">
    <property type="entry name" value="ANF_receptor"/>
    <property type="match status" value="1"/>
</dbReference>
<keyword evidence="2" id="KW-1003">Cell membrane</keyword>
<dbReference type="GO" id="GO:0005886">
    <property type="term" value="C:plasma membrane"/>
    <property type="evidence" value="ECO:0007669"/>
    <property type="project" value="UniProtKB-SubCell"/>
</dbReference>
<dbReference type="SUPFAM" id="SSF53822">
    <property type="entry name" value="Periplasmic binding protein-like I"/>
    <property type="match status" value="1"/>
</dbReference>
<dbReference type="Pfam" id="PF07562">
    <property type="entry name" value="NCD3G"/>
    <property type="match status" value="1"/>
</dbReference>
<feature type="transmembrane region" description="Helical" evidence="12">
    <location>
        <begin position="784"/>
        <end position="804"/>
    </location>
</feature>
<feature type="transmembrane region" description="Helical" evidence="12">
    <location>
        <begin position="590"/>
        <end position="614"/>
    </location>
</feature>
<evidence type="ECO:0000256" key="12">
    <source>
        <dbReference type="SAM" id="Phobius"/>
    </source>
</evidence>
<dbReference type="FunFam" id="3.40.50.2300:FF:000016">
    <property type="entry name" value="Taste 1 receptor member 2"/>
    <property type="match status" value="1"/>
</dbReference>
<evidence type="ECO:0000256" key="7">
    <source>
        <dbReference type="ARBA" id="ARBA00023136"/>
    </source>
</evidence>
<proteinExistence type="inferred from homology"/>
<keyword evidence="5 12" id="KW-1133">Transmembrane helix</keyword>
<dbReference type="GO" id="GO:0004930">
    <property type="term" value="F:G protein-coupled receptor activity"/>
    <property type="evidence" value="ECO:0007669"/>
    <property type="project" value="UniProtKB-KW"/>
</dbReference>
<dbReference type="InterPro" id="IPR011500">
    <property type="entry name" value="GPCR_3_9-Cys_dom"/>
</dbReference>
<dbReference type="PRINTS" id="PR00248">
    <property type="entry name" value="GPCRMGR"/>
</dbReference>
<evidence type="ECO:0000256" key="6">
    <source>
        <dbReference type="ARBA" id="ARBA00023040"/>
    </source>
</evidence>
<feature type="domain" description="G-protein coupled receptors family 3 profile" evidence="13">
    <location>
        <begin position="588"/>
        <end position="856"/>
    </location>
</feature>
<dbReference type="CDD" id="cd13953">
    <property type="entry name" value="7tm_classC_mGluR-like"/>
    <property type="match status" value="1"/>
</dbReference>
<protein>
    <recommendedName>
        <fullName evidence="13">G-protein coupled receptors family 3 profile domain-containing protein</fullName>
    </recommendedName>
</protein>
<evidence type="ECO:0000256" key="2">
    <source>
        <dbReference type="ARBA" id="ARBA00022475"/>
    </source>
</evidence>
<dbReference type="InterPro" id="IPR028082">
    <property type="entry name" value="Peripla_BP_I"/>
</dbReference>
<dbReference type="Pfam" id="PF00003">
    <property type="entry name" value="7tm_3"/>
    <property type="match status" value="1"/>
</dbReference>
<dbReference type="InterPro" id="IPR000337">
    <property type="entry name" value="GPCR_3"/>
</dbReference>
<feature type="transmembrane region" description="Helical" evidence="12">
    <location>
        <begin position="752"/>
        <end position="772"/>
    </location>
</feature>
<evidence type="ECO:0000256" key="9">
    <source>
        <dbReference type="ARBA" id="ARBA00023180"/>
    </source>
</evidence>
<evidence type="ECO:0000256" key="4">
    <source>
        <dbReference type="ARBA" id="ARBA00022729"/>
    </source>
</evidence>
<keyword evidence="9" id="KW-0325">Glycoprotein</keyword>
<dbReference type="PANTHER" id="PTHR24060">
    <property type="entry name" value="METABOTROPIC GLUTAMATE RECEPTOR"/>
    <property type="match status" value="1"/>
</dbReference>
<dbReference type="OMA" id="KRTECED"/>
<dbReference type="PROSITE" id="PS00981">
    <property type="entry name" value="G_PROTEIN_RECEP_F3_3"/>
    <property type="match status" value="1"/>
</dbReference>
<feature type="transmembrane region" description="Helical" evidence="12">
    <location>
        <begin position="652"/>
        <end position="673"/>
    </location>
</feature>
<evidence type="ECO:0000256" key="10">
    <source>
        <dbReference type="ARBA" id="ARBA00023224"/>
    </source>
</evidence>
<feature type="transmembrane region" description="Helical" evidence="12">
    <location>
        <begin position="810"/>
        <end position="833"/>
    </location>
</feature>
<accession>A0A3M6TS01</accession>
<reference evidence="14 15" key="1">
    <citation type="journal article" date="2018" name="Sci. Rep.">
        <title>Comparative analysis of the Pocillopora damicornis genome highlights role of immune system in coral evolution.</title>
        <authorList>
            <person name="Cunning R."/>
            <person name="Bay R.A."/>
            <person name="Gillette P."/>
            <person name="Baker A.C."/>
            <person name="Traylor-Knowles N."/>
        </authorList>
    </citation>
    <scope>NUCLEOTIDE SEQUENCE [LARGE SCALE GENOMIC DNA]</scope>
    <source>
        <strain evidence="14">RSMAS</strain>
        <tissue evidence="14">Whole animal</tissue>
    </source>
</reference>
<keyword evidence="3 12" id="KW-0812">Transmembrane</keyword>
<keyword evidence="10" id="KW-0807">Transducer</keyword>
<dbReference type="PROSITE" id="PS50259">
    <property type="entry name" value="G_PROTEIN_RECEP_F3_4"/>
    <property type="match status" value="1"/>
</dbReference>
<dbReference type="InterPro" id="IPR017979">
    <property type="entry name" value="GPCR_3_CS"/>
</dbReference>
<name>A0A3M6TS01_POCDA</name>
<dbReference type="Proteomes" id="UP000275408">
    <property type="component" value="Unassembled WGS sequence"/>
</dbReference>
<evidence type="ECO:0000313" key="15">
    <source>
        <dbReference type="Proteomes" id="UP000275408"/>
    </source>
</evidence>
<dbReference type="InterPro" id="IPR001828">
    <property type="entry name" value="ANF_lig-bd_rcpt"/>
</dbReference>
<comment type="similarity">
    <text evidence="11">Belongs to the G-protein coupled receptor 3 family. TAS1R subfamily.</text>
</comment>
<keyword evidence="7 12" id="KW-0472">Membrane</keyword>
<dbReference type="AlphaFoldDB" id="A0A3M6TS01"/>
<feature type="transmembrane region" description="Helical" evidence="12">
    <location>
        <begin position="705"/>
        <end position="722"/>
    </location>
</feature>
<dbReference type="EMBL" id="RCHS01003049">
    <property type="protein sequence ID" value="RMX44175.1"/>
    <property type="molecule type" value="Genomic_DNA"/>
</dbReference>
<comment type="caution">
    <text evidence="14">The sequence shown here is derived from an EMBL/GenBank/DDBJ whole genome shotgun (WGS) entry which is preliminary data.</text>
</comment>
<dbReference type="Gene3D" id="3.40.50.2300">
    <property type="match status" value="2"/>
</dbReference>
<dbReference type="Gene3D" id="2.10.50.30">
    <property type="entry name" value="GPCR, family 3, nine cysteines domain"/>
    <property type="match status" value="1"/>
</dbReference>
<evidence type="ECO:0000256" key="8">
    <source>
        <dbReference type="ARBA" id="ARBA00023170"/>
    </source>
</evidence>
<evidence type="ECO:0000256" key="11">
    <source>
        <dbReference type="ARBA" id="ARBA00038492"/>
    </source>
</evidence>
<dbReference type="PRINTS" id="PR00592">
    <property type="entry name" value="CASENSINGR"/>
</dbReference>
<dbReference type="CDD" id="cd06350">
    <property type="entry name" value="PBP1_GPCR_family_C-like"/>
    <property type="match status" value="1"/>
</dbReference>
<dbReference type="InterPro" id="IPR000068">
    <property type="entry name" value="GPCR_3_Ca_sens_rcpt-rel"/>
</dbReference>
<feature type="transmembrane region" description="Helical" evidence="12">
    <location>
        <begin position="12"/>
        <end position="31"/>
    </location>
</feature>
<evidence type="ECO:0000256" key="1">
    <source>
        <dbReference type="ARBA" id="ARBA00004651"/>
    </source>
</evidence>
<evidence type="ECO:0000259" key="13">
    <source>
        <dbReference type="PROSITE" id="PS50259"/>
    </source>
</evidence>
<keyword evidence="8" id="KW-0675">Receptor</keyword>
<comment type="subcellular location">
    <subcellularLocation>
        <location evidence="1">Cell membrane</location>
        <topology evidence="1">Multi-pass membrane protein</topology>
    </subcellularLocation>
</comment>
<evidence type="ECO:0000256" key="3">
    <source>
        <dbReference type="ARBA" id="ARBA00022692"/>
    </source>
</evidence>
<keyword evidence="15" id="KW-1185">Reference proteome</keyword>
<organism evidence="14 15">
    <name type="scientific">Pocillopora damicornis</name>
    <name type="common">Cauliflower coral</name>
    <name type="synonym">Millepora damicornis</name>
    <dbReference type="NCBI Taxonomy" id="46731"/>
    <lineage>
        <taxon>Eukaryota</taxon>
        <taxon>Metazoa</taxon>
        <taxon>Cnidaria</taxon>
        <taxon>Anthozoa</taxon>
        <taxon>Hexacorallia</taxon>
        <taxon>Scleractinia</taxon>
        <taxon>Astrocoeniina</taxon>
        <taxon>Pocilloporidae</taxon>
        <taxon>Pocillopora</taxon>
    </lineage>
</organism>
<gene>
    <name evidence="14" type="ORF">pdam_00002512</name>
</gene>
<keyword evidence="6" id="KW-0297">G-protein coupled receptor</keyword>